<dbReference type="Proteomes" id="UP000198983">
    <property type="component" value="Chromosome I"/>
</dbReference>
<feature type="region of interest" description="Disordered" evidence="1">
    <location>
        <begin position="177"/>
        <end position="218"/>
    </location>
</feature>
<gene>
    <name evidence="5" type="ORF">SAMN04489717_3980</name>
</gene>
<dbReference type="CDD" id="cd08545">
    <property type="entry name" value="YcnI_like"/>
    <property type="match status" value="1"/>
</dbReference>
<protein>
    <recommendedName>
        <fullName evidence="4">YncI copper-binding domain-containing protein</fullName>
    </recommendedName>
</protein>
<proteinExistence type="predicted"/>
<dbReference type="OrthoDB" id="9810871at2"/>
<feature type="transmembrane region" description="Helical" evidence="2">
    <location>
        <begin position="228"/>
        <end position="250"/>
    </location>
</feature>
<keyword evidence="3" id="KW-0732">Signal</keyword>
<keyword evidence="2" id="KW-0472">Membrane</keyword>
<name>A0A1H1VAI9_9ACTN</name>
<feature type="signal peptide" evidence="3">
    <location>
        <begin position="1"/>
        <end position="42"/>
    </location>
</feature>
<dbReference type="Pfam" id="PF07987">
    <property type="entry name" value="DUF1775"/>
    <property type="match status" value="1"/>
</dbReference>
<feature type="domain" description="YncI copper-binding" evidence="4">
    <location>
        <begin position="43"/>
        <end position="193"/>
    </location>
</feature>
<reference evidence="5 6" key="1">
    <citation type="submission" date="2016-10" db="EMBL/GenBank/DDBJ databases">
        <authorList>
            <person name="de Groot N.N."/>
        </authorList>
    </citation>
    <scope>NUCLEOTIDE SEQUENCE [LARGE SCALE GENOMIC DNA]</scope>
    <source>
        <strain evidence="5 6">DSM 22024</strain>
    </source>
</reference>
<dbReference type="AlphaFoldDB" id="A0A1H1VAI9"/>
<evidence type="ECO:0000256" key="3">
    <source>
        <dbReference type="SAM" id="SignalP"/>
    </source>
</evidence>
<evidence type="ECO:0000313" key="5">
    <source>
        <dbReference type="EMBL" id="SDS81757.1"/>
    </source>
</evidence>
<evidence type="ECO:0000256" key="2">
    <source>
        <dbReference type="SAM" id="Phobius"/>
    </source>
</evidence>
<keyword evidence="6" id="KW-1185">Reference proteome</keyword>
<dbReference type="InterPro" id="IPR038507">
    <property type="entry name" value="YcnI-like_sf"/>
</dbReference>
<feature type="chain" id="PRO_5009263018" description="YncI copper-binding domain-containing protein" evidence="3">
    <location>
        <begin position="43"/>
        <end position="259"/>
    </location>
</feature>
<organism evidence="5 6">
    <name type="scientific">Actinopolymorpha singaporensis</name>
    <dbReference type="NCBI Taxonomy" id="117157"/>
    <lineage>
        <taxon>Bacteria</taxon>
        <taxon>Bacillati</taxon>
        <taxon>Actinomycetota</taxon>
        <taxon>Actinomycetes</taxon>
        <taxon>Propionibacteriales</taxon>
        <taxon>Actinopolymorphaceae</taxon>
        <taxon>Actinopolymorpha</taxon>
    </lineage>
</organism>
<keyword evidence="2" id="KW-1133">Transmembrane helix</keyword>
<evidence type="ECO:0000259" key="4">
    <source>
        <dbReference type="Pfam" id="PF07987"/>
    </source>
</evidence>
<dbReference type="STRING" id="117157.SAMN04489717_3980"/>
<evidence type="ECO:0000256" key="1">
    <source>
        <dbReference type="SAM" id="MobiDB-lite"/>
    </source>
</evidence>
<evidence type="ECO:0000313" key="6">
    <source>
        <dbReference type="Proteomes" id="UP000198983"/>
    </source>
</evidence>
<dbReference type="RefSeq" id="WP_092655117.1">
    <property type="nucleotide sequence ID" value="NZ_LT629732.1"/>
</dbReference>
<sequence length="259" mass="26543">MHARPLHPVRTSRSVRTSLRRAAVVTGTAAAALLLSAGIASAHVTVDPGEAGRGEYAKLTFRVPNESGTASTVRVRVNFPAATPLPSVRVKPHPGWTVKVTESELPRPVDVGDVRLDRAVTAVTWTAAEGSAIGPGEFDEFDVSVGPLPEKTSTSSMSFPTVQTYDDRKVVRWDQPQAPGAAEPEHPAPTLTLVAGSGGHHGVEPAADSTAASADPSAASADSTARTLGTAGLAVGILGLAAAGYAVLAVRRLGRGGAR</sequence>
<dbReference type="Gene3D" id="2.60.40.2230">
    <property type="entry name" value="Uncharacterised protein YcnI-like PF07987, DUF1775"/>
    <property type="match status" value="1"/>
</dbReference>
<feature type="compositionally biased region" description="Low complexity" evidence="1">
    <location>
        <begin position="205"/>
        <end position="218"/>
    </location>
</feature>
<dbReference type="InterPro" id="IPR012533">
    <property type="entry name" value="YcnI-copper_dom"/>
</dbReference>
<accession>A0A1H1VAI9</accession>
<dbReference type="EMBL" id="LT629732">
    <property type="protein sequence ID" value="SDS81757.1"/>
    <property type="molecule type" value="Genomic_DNA"/>
</dbReference>
<keyword evidence="2" id="KW-0812">Transmembrane</keyword>